<dbReference type="InterPro" id="IPR006905">
    <property type="entry name" value="Flavin_halogenase"/>
</dbReference>
<dbReference type="SUPFAM" id="SSF51905">
    <property type="entry name" value="FAD/NAD(P)-binding domain"/>
    <property type="match status" value="1"/>
</dbReference>
<dbReference type="PANTHER" id="PTHR43747:SF5">
    <property type="entry name" value="FAD-BINDING DOMAIN-CONTAINING PROTEIN"/>
    <property type="match status" value="1"/>
</dbReference>
<evidence type="ECO:0000256" key="2">
    <source>
        <dbReference type="ARBA" id="ARBA00023033"/>
    </source>
</evidence>
<accession>A0A3B0VBK1</accession>
<organism evidence="3">
    <name type="scientific">hydrothermal vent metagenome</name>
    <dbReference type="NCBI Taxonomy" id="652676"/>
    <lineage>
        <taxon>unclassified sequences</taxon>
        <taxon>metagenomes</taxon>
        <taxon>ecological metagenomes</taxon>
    </lineage>
</organism>
<proteinExistence type="predicted"/>
<evidence type="ECO:0008006" key="4">
    <source>
        <dbReference type="Google" id="ProtNLM"/>
    </source>
</evidence>
<dbReference type="EMBL" id="UOEU01000818">
    <property type="protein sequence ID" value="VAW40945.1"/>
    <property type="molecule type" value="Genomic_DNA"/>
</dbReference>
<sequence>MRIAMIGNGIVSNMGALYFKQRLPESVEIVLIGPDERGGLPLVGESIIEITANFLENYLGLEDYLRENHLPKHALTYYFKLDPDNPDDRTYSVHGTASLPNPNGYEGSPGSWQLSRESFDNHLRKLVAENSDIERINGRVTDVQIDGEAGHTLEVKEADGNRRSLKVDWIIDASGRNRLLAKKLGLTIRPEGQRDCFWFRIADFDRSLLKELNALGPNPPAEGESGHYDRYYTTHHFMGHGNWIWMIPLKTDDGSELMSIGFVSHPDHYDHDVRSIDSFIEQVSKVHPVVTDFVKSGRIVDTNLLRRYHYVTNPVYSPDRWGVVGDAAFAPDPLFSNGLAFVTLQLEQLGMLIAEDCAGKHSAELVEKLAQDFLGPVISSQTTISNWYPTMDDAFLSSIRINWIETVYFYLFLPLVINRCHFDPKRLKLWKALQIRQDDNPFDIPKELIEARSRVDKPLPDHFVYKGMEKLNPKARIPVGNLNDLYDQLEAGSGVLAKYTKELLDRVDKLEGELTMA</sequence>
<dbReference type="InterPro" id="IPR036188">
    <property type="entry name" value="FAD/NAD-bd_sf"/>
</dbReference>
<dbReference type="GO" id="GO:0004497">
    <property type="term" value="F:monooxygenase activity"/>
    <property type="evidence" value="ECO:0007669"/>
    <property type="project" value="UniProtKB-KW"/>
</dbReference>
<dbReference type="PANTHER" id="PTHR43747">
    <property type="entry name" value="FAD-BINDING PROTEIN"/>
    <property type="match status" value="1"/>
</dbReference>
<evidence type="ECO:0000313" key="3">
    <source>
        <dbReference type="EMBL" id="VAW40945.1"/>
    </source>
</evidence>
<keyword evidence="2" id="KW-0503">Monooxygenase</keyword>
<evidence type="ECO:0000256" key="1">
    <source>
        <dbReference type="ARBA" id="ARBA00023002"/>
    </source>
</evidence>
<dbReference type="AlphaFoldDB" id="A0A3B0VBK1"/>
<protein>
    <recommendedName>
        <fullName evidence="4">Halogenase</fullName>
    </recommendedName>
</protein>
<dbReference type="Gene3D" id="3.50.50.60">
    <property type="entry name" value="FAD/NAD(P)-binding domain"/>
    <property type="match status" value="1"/>
</dbReference>
<name>A0A3B0VBK1_9ZZZZ</name>
<dbReference type="InterPro" id="IPR050816">
    <property type="entry name" value="Flavin-dep_Halogenase_NPB"/>
</dbReference>
<dbReference type="Pfam" id="PF04820">
    <property type="entry name" value="Trp_halogenase"/>
    <property type="match status" value="1"/>
</dbReference>
<reference evidence="3" key="1">
    <citation type="submission" date="2018-06" db="EMBL/GenBank/DDBJ databases">
        <authorList>
            <person name="Zhirakovskaya E."/>
        </authorList>
    </citation>
    <scope>NUCLEOTIDE SEQUENCE</scope>
</reference>
<keyword evidence="1" id="KW-0560">Oxidoreductase</keyword>
<gene>
    <name evidence="3" type="ORF">MNBD_CHLOROFLEXI01-2079</name>
</gene>